<dbReference type="HOGENOM" id="CLU_2740409_0_0_1"/>
<evidence type="ECO:0000313" key="2">
    <source>
        <dbReference type="Proteomes" id="UP000054477"/>
    </source>
</evidence>
<gene>
    <name evidence="1" type="ORF">K443DRAFT_180035</name>
</gene>
<evidence type="ECO:0000313" key="1">
    <source>
        <dbReference type="EMBL" id="KIJ99143.1"/>
    </source>
</evidence>
<keyword evidence="2" id="KW-1185">Reference proteome</keyword>
<dbReference type="EMBL" id="KN838653">
    <property type="protein sequence ID" value="KIJ99143.1"/>
    <property type="molecule type" value="Genomic_DNA"/>
</dbReference>
<dbReference type="AlphaFoldDB" id="A0A0C9XC94"/>
<name>A0A0C9XC94_9AGAR</name>
<sequence>MTVPSTLLNLLIVCPSERTSSGRKWSLIVERKQKTIRDVRYRMTDRFPVSRGVIHFLPGVYSGHGAGLVRA</sequence>
<accession>A0A0C9XC94</accession>
<reference evidence="1 2" key="1">
    <citation type="submission" date="2014-04" db="EMBL/GenBank/DDBJ databases">
        <authorList>
            <consortium name="DOE Joint Genome Institute"/>
            <person name="Kuo A."/>
            <person name="Kohler A."/>
            <person name="Nagy L.G."/>
            <person name="Floudas D."/>
            <person name="Copeland A."/>
            <person name="Barry K.W."/>
            <person name="Cichocki N."/>
            <person name="Veneault-Fourrey C."/>
            <person name="LaButti K."/>
            <person name="Lindquist E.A."/>
            <person name="Lipzen A."/>
            <person name="Lundell T."/>
            <person name="Morin E."/>
            <person name="Murat C."/>
            <person name="Sun H."/>
            <person name="Tunlid A."/>
            <person name="Henrissat B."/>
            <person name="Grigoriev I.V."/>
            <person name="Hibbett D.S."/>
            <person name="Martin F."/>
            <person name="Nordberg H.P."/>
            <person name="Cantor M.N."/>
            <person name="Hua S.X."/>
        </authorList>
    </citation>
    <scope>NUCLEOTIDE SEQUENCE [LARGE SCALE GENOMIC DNA]</scope>
    <source>
        <strain evidence="1 2">LaAM-08-1</strain>
    </source>
</reference>
<reference evidence="2" key="2">
    <citation type="submission" date="2015-01" db="EMBL/GenBank/DDBJ databases">
        <title>Evolutionary Origins and Diversification of the Mycorrhizal Mutualists.</title>
        <authorList>
            <consortium name="DOE Joint Genome Institute"/>
            <consortium name="Mycorrhizal Genomics Consortium"/>
            <person name="Kohler A."/>
            <person name="Kuo A."/>
            <person name="Nagy L.G."/>
            <person name="Floudas D."/>
            <person name="Copeland A."/>
            <person name="Barry K.W."/>
            <person name="Cichocki N."/>
            <person name="Veneault-Fourrey C."/>
            <person name="LaButti K."/>
            <person name="Lindquist E.A."/>
            <person name="Lipzen A."/>
            <person name="Lundell T."/>
            <person name="Morin E."/>
            <person name="Murat C."/>
            <person name="Riley R."/>
            <person name="Ohm R."/>
            <person name="Sun H."/>
            <person name="Tunlid A."/>
            <person name="Henrissat B."/>
            <person name="Grigoriev I.V."/>
            <person name="Hibbett D.S."/>
            <person name="Martin F."/>
        </authorList>
    </citation>
    <scope>NUCLEOTIDE SEQUENCE [LARGE SCALE GENOMIC DNA]</scope>
    <source>
        <strain evidence="2">LaAM-08-1</strain>
    </source>
</reference>
<dbReference type="Proteomes" id="UP000054477">
    <property type="component" value="Unassembled WGS sequence"/>
</dbReference>
<organism evidence="1 2">
    <name type="scientific">Laccaria amethystina LaAM-08-1</name>
    <dbReference type="NCBI Taxonomy" id="1095629"/>
    <lineage>
        <taxon>Eukaryota</taxon>
        <taxon>Fungi</taxon>
        <taxon>Dikarya</taxon>
        <taxon>Basidiomycota</taxon>
        <taxon>Agaricomycotina</taxon>
        <taxon>Agaricomycetes</taxon>
        <taxon>Agaricomycetidae</taxon>
        <taxon>Agaricales</taxon>
        <taxon>Agaricineae</taxon>
        <taxon>Hydnangiaceae</taxon>
        <taxon>Laccaria</taxon>
    </lineage>
</organism>
<protein>
    <submittedName>
        <fullName evidence="1">Uncharacterized protein</fullName>
    </submittedName>
</protein>
<proteinExistence type="predicted"/>